<reference evidence="1" key="1">
    <citation type="submission" date="2023-07" db="EMBL/GenBank/DDBJ databases">
        <authorList>
            <person name="Stuckert A."/>
        </authorList>
    </citation>
    <scope>NUCLEOTIDE SEQUENCE</scope>
</reference>
<protein>
    <submittedName>
        <fullName evidence="1">Uncharacterized protein</fullName>
    </submittedName>
</protein>
<keyword evidence="2" id="KW-1185">Reference proteome</keyword>
<organism evidence="1 2">
    <name type="scientific">Ranitomeya imitator</name>
    <name type="common">mimic poison frog</name>
    <dbReference type="NCBI Taxonomy" id="111125"/>
    <lineage>
        <taxon>Eukaryota</taxon>
        <taxon>Metazoa</taxon>
        <taxon>Chordata</taxon>
        <taxon>Craniata</taxon>
        <taxon>Vertebrata</taxon>
        <taxon>Euteleostomi</taxon>
        <taxon>Amphibia</taxon>
        <taxon>Batrachia</taxon>
        <taxon>Anura</taxon>
        <taxon>Neobatrachia</taxon>
        <taxon>Hyloidea</taxon>
        <taxon>Dendrobatidae</taxon>
        <taxon>Dendrobatinae</taxon>
        <taxon>Ranitomeya</taxon>
    </lineage>
</organism>
<sequence>MRRAAELSHWLQRCRYDVTTAPNIDSGSCVDTVLDTGRLQSASEHYIVAKHRNLVHNYVDDLTFKLMPCGAQQFCQVFGIANLYRSYSESHRIRE</sequence>
<dbReference type="EMBL" id="CAUEEQ010060644">
    <property type="protein sequence ID" value="CAJ0964440.1"/>
    <property type="molecule type" value="Genomic_DNA"/>
</dbReference>
<name>A0ABN9MFX4_9NEOB</name>
<gene>
    <name evidence="1" type="ORF">RIMI_LOCUS19203148</name>
</gene>
<dbReference type="Proteomes" id="UP001176940">
    <property type="component" value="Unassembled WGS sequence"/>
</dbReference>
<accession>A0ABN9MFX4</accession>
<evidence type="ECO:0000313" key="2">
    <source>
        <dbReference type="Proteomes" id="UP001176940"/>
    </source>
</evidence>
<comment type="caution">
    <text evidence="1">The sequence shown here is derived from an EMBL/GenBank/DDBJ whole genome shotgun (WGS) entry which is preliminary data.</text>
</comment>
<proteinExistence type="predicted"/>
<evidence type="ECO:0000313" key="1">
    <source>
        <dbReference type="EMBL" id="CAJ0964440.1"/>
    </source>
</evidence>